<dbReference type="PIRSF" id="PIRSF000390">
    <property type="entry name" value="PLP_StrS"/>
    <property type="match status" value="1"/>
</dbReference>
<dbReference type="Gene3D" id="3.40.640.10">
    <property type="entry name" value="Type I PLP-dependent aspartate aminotransferase-like (Major domain)"/>
    <property type="match status" value="1"/>
</dbReference>
<dbReference type="EMBL" id="NXLR01000003">
    <property type="protein sequence ID" value="RDU60561.1"/>
    <property type="molecule type" value="Genomic_DNA"/>
</dbReference>
<keyword evidence="7" id="KW-1185">Reference proteome</keyword>
<dbReference type="OrthoDB" id="5342089at2"/>
<organism evidence="6 7">
    <name type="scientific">Helicobacter marmotae</name>
    <dbReference type="NCBI Taxonomy" id="152490"/>
    <lineage>
        <taxon>Bacteria</taxon>
        <taxon>Pseudomonadati</taxon>
        <taxon>Campylobacterota</taxon>
        <taxon>Epsilonproteobacteria</taxon>
        <taxon>Campylobacterales</taxon>
        <taxon>Helicobacteraceae</taxon>
        <taxon>Helicobacter</taxon>
    </lineage>
</organism>
<dbReference type="InterPro" id="IPR015424">
    <property type="entry name" value="PyrdxlP-dep_Trfase"/>
</dbReference>
<dbReference type="Pfam" id="PF01041">
    <property type="entry name" value="DegT_DnrJ_EryC1"/>
    <property type="match status" value="1"/>
</dbReference>
<dbReference type="InterPro" id="IPR015422">
    <property type="entry name" value="PyrdxlP-dep_Trfase_small"/>
</dbReference>
<dbReference type="InterPro" id="IPR000653">
    <property type="entry name" value="DegT/StrS_aminotransferase"/>
</dbReference>
<reference evidence="6 7" key="1">
    <citation type="submission" date="2018-04" db="EMBL/GenBank/DDBJ databases">
        <title>Novel Campyloabacter and Helicobacter Species and Strains.</title>
        <authorList>
            <person name="Mannion A.J."/>
            <person name="Shen Z."/>
            <person name="Fox J.G."/>
        </authorList>
    </citation>
    <scope>NUCLEOTIDE SEQUENCE [LARGE SCALE GENOMIC DNA]</scope>
    <source>
        <strain evidence="6 7">MIT 98-6070</strain>
    </source>
</reference>
<accession>A0A3D8I7Q6</accession>
<evidence type="ECO:0000256" key="2">
    <source>
        <dbReference type="NCBIfam" id="TIGR03588"/>
    </source>
</evidence>
<dbReference type="CDD" id="cd00616">
    <property type="entry name" value="AHBA_syn"/>
    <property type="match status" value="1"/>
</dbReference>
<dbReference type="Proteomes" id="UP000256599">
    <property type="component" value="Unassembled WGS sequence"/>
</dbReference>
<feature type="modified residue" description="N6-(pyridoxal phosphate)lysine" evidence="4">
    <location>
        <position position="193"/>
    </location>
</feature>
<dbReference type="PANTHER" id="PTHR30244:SF34">
    <property type="entry name" value="DTDP-4-AMINO-4,6-DIDEOXYGALACTOSE TRANSAMINASE"/>
    <property type="match status" value="1"/>
</dbReference>
<dbReference type="GO" id="GO:0000271">
    <property type="term" value="P:polysaccharide biosynthetic process"/>
    <property type="evidence" value="ECO:0007669"/>
    <property type="project" value="TreeGrafter"/>
</dbReference>
<evidence type="ECO:0000256" key="3">
    <source>
        <dbReference type="PIRSR" id="PIRSR000390-1"/>
    </source>
</evidence>
<dbReference type="RefSeq" id="WP_104699286.1">
    <property type="nucleotide sequence ID" value="NZ_FZPP01000004.1"/>
</dbReference>
<keyword evidence="4 5" id="KW-0663">Pyridoxal phosphate</keyword>
<dbReference type="PANTHER" id="PTHR30244">
    <property type="entry name" value="TRANSAMINASE"/>
    <property type="match status" value="1"/>
</dbReference>
<dbReference type="InterPro" id="IPR015421">
    <property type="entry name" value="PyrdxlP-dep_Trfase_major"/>
</dbReference>
<evidence type="ECO:0000256" key="5">
    <source>
        <dbReference type="RuleBase" id="RU004508"/>
    </source>
</evidence>
<dbReference type="SUPFAM" id="SSF53383">
    <property type="entry name" value="PLP-dependent transferases"/>
    <property type="match status" value="1"/>
</dbReference>
<dbReference type="NCBIfam" id="TIGR03588">
    <property type="entry name" value="PseC"/>
    <property type="match status" value="1"/>
</dbReference>
<dbReference type="GO" id="GO:0030170">
    <property type="term" value="F:pyridoxal phosphate binding"/>
    <property type="evidence" value="ECO:0007669"/>
    <property type="project" value="TreeGrafter"/>
</dbReference>
<comment type="similarity">
    <text evidence="1 5">Belongs to the DegT/DnrJ/EryC1 family.</text>
</comment>
<dbReference type="InterPro" id="IPR020026">
    <property type="entry name" value="PseC"/>
</dbReference>
<dbReference type="EC" id="2.6.1.92" evidence="2"/>
<feature type="active site" description="Proton acceptor" evidence="3">
    <location>
        <position position="193"/>
    </location>
</feature>
<sequence>MIPYSTQFIEQDDIDAICAALHSTHLTQGELTQRFESALSHTFNAQYAISFNSATSALYALYGAFIHKYFPQSLTQKQDIYFITSPISFVATTNMMLQWGIKPIFCDVKDDGNIDEQALATLLATHPKQPQIKAIVSVDYGGKSVEIEALRTLATKYNLLLFSDSSHSLGGSYNAQPIGSLADATIFSFHALKPITTAEGGALLTNDEQLAHYARLLCSHGVEKKSLWNYDCTLVGMNLRLSELGAALGLSQLKKLNAFIAHRHKIALLYDEAFKNNHNFSTIPIESHILSSHHLYPILLYPHLWCQKESIFQTLQAQGLGVQVHYKPIHQFSLYKKLLGEIDLPCAQRFYLSTLSIPCHQALSMQQAQNIIEIIRQYVK</sequence>
<gene>
    <name evidence="6" type="primary">pseC</name>
    <name evidence="6" type="ORF">CQA63_03200</name>
</gene>
<proteinExistence type="inferred from homology"/>
<dbReference type="AlphaFoldDB" id="A0A3D8I7Q6"/>
<comment type="caution">
    <text evidence="6">The sequence shown here is derived from an EMBL/GenBank/DDBJ whole genome shotgun (WGS) entry which is preliminary data.</text>
</comment>
<protein>
    <recommendedName>
        <fullName evidence="2">UDP-4-amino-4,6-dideoxy-N-acetyl-beta-L-altrosamine transaminase</fullName>
        <ecNumber evidence="2">2.6.1.92</ecNumber>
    </recommendedName>
</protein>
<evidence type="ECO:0000256" key="1">
    <source>
        <dbReference type="ARBA" id="ARBA00037999"/>
    </source>
</evidence>
<dbReference type="GO" id="GO:0008483">
    <property type="term" value="F:transaminase activity"/>
    <property type="evidence" value="ECO:0007669"/>
    <property type="project" value="TreeGrafter"/>
</dbReference>
<evidence type="ECO:0000313" key="6">
    <source>
        <dbReference type="EMBL" id="RDU60561.1"/>
    </source>
</evidence>
<evidence type="ECO:0000256" key="4">
    <source>
        <dbReference type="PIRSR" id="PIRSR000390-2"/>
    </source>
</evidence>
<evidence type="ECO:0000313" key="7">
    <source>
        <dbReference type="Proteomes" id="UP000256599"/>
    </source>
</evidence>
<name>A0A3D8I7Q6_9HELI</name>
<dbReference type="Gene3D" id="3.90.1150.10">
    <property type="entry name" value="Aspartate Aminotransferase, domain 1"/>
    <property type="match status" value="1"/>
</dbReference>